<feature type="domain" description="Alpha/beta hydrolase fold-3" evidence="3">
    <location>
        <begin position="91"/>
        <end position="298"/>
    </location>
</feature>
<reference evidence="4" key="1">
    <citation type="journal article" date="2022" name="Cell">
        <title>Design, construction, and in vivo augmentation of a complex gut microbiome.</title>
        <authorList>
            <person name="Cheng A.G."/>
            <person name="Ho P.Y."/>
            <person name="Aranda-Diaz A."/>
            <person name="Jain S."/>
            <person name="Yu F.B."/>
            <person name="Meng X."/>
            <person name="Wang M."/>
            <person name="Iakiviak M."/>
            <person name="Nagashima K."/>
            <person name="Zhao A."/>
            <person name="Murugkar P."/>
            <person name="Patil A."/>
            <person name="Atabakhsh K."/>
            <person name="Weakley A."/>
            <person name="Yan J."/>
            <person name="Brumbaugh A.R."/>
            <person name="Higginbottom S."/>
            <person name="Dimas A."/>
            <person name="Shiver A.L."/>
            <person name="Deutschbauer A."/>
            <person name="Neff N."/>
            <person name="Sonnenburg J.L."/>
            <person name="Huang K.C."/>
            <person name="Fischbach M.A."/>
        </authorList>
    </citation>
    <scope>NUCLEOTIDE SEQUENCE</scope>
    <source>
        <strain evidence="4">AP11</strain>
    </source>
</reference>
<dbReference type="Pfam" id="PF07859">
    <property type="entry name" value="Abhydrolase_3"/>
    <property type="match status" value="1"/>
</dbReference>
<gene>
    <name evidence="4" type="ORF">NQ491_08725</name>
</gene>
<evidence type="ECO:0000313" key="4">
    <source>
        <dbReference type="EMBL" id="UWN56729.1"/>
    </source>
</evidence>
<keyword evidence="2 4" id="KW-0378">Hydrolase</keyword>
<dbReference type="InterPro" id="IPR050300">
    <property type="entry name" value="GDXG_lipolytic_enzyme"/>
</dbReference>
<evidence type="ECO:0000256" key="1">
    <source>
        <dbReference type="ARBA" id="ARBA00010515"/>
    </source>
</evidence>
<dbReference type="PANTHER" id="PTHR48081">
    <property type="entry name" value="AB HYDROLASE SUPERFAMILY PROTEIN C4A8.06C"/>
    <property type="match status" value="1"/>
</dbReference>
<accession>A0ABY5UZB2</accession>
<evidence type="ECO:0000256" key="2">
    <source>
        <dbReference type="ARBA" id="ARBA00022801"/>
    </source>
</evidence>
<dbReference type="PROSITE" id="PS01173">
    <property type="entry name" value="LIPASE_GDXG_HIS"/>
    <property type="match status" value="1"/>
</dbReference>
<dbReference type="InterPro" id="IPR029058">
    <property type="entry name" value="AB_hydrolase_fold"/>
</dbReference>
<comment type="similarity">
    <text evidence="1">Belongs to the 'GDXG' lipolytic enzyme family.</text>
</comment>
<proteinExistence type="inferred from homology"/>
<dbReference type="Gene3D" id="3.40.50.1820">
    <property type="entry name" value="alpha/beta hydrolase"/>
    <property type="match status" value="1"/>
</dbReference>
<keyword evidence="5" id="KW-1185">Reference proteome</keyword>
<dbReference type="GO" id="GO:0016787">
    <property type="term" value="F:hydrolase activity"/>
    <property type="evidence" value="ECO:0007669"/>
    <property type="project" value="UniProtKB-KW"/>
</dbReference>
<dbReference type="InterPro" id="IPR002168">
    <property type="entry name" value="Lipase_GDXG_HIS_AS"/>
</dbReference>
<name>A0ABY5UZB2_9BACT</name>
<protein>
    <submittedName>
        <fullName evidence="4">Alpha/beta hydrolase</fullName>
    </submittedName>
</protein>
<dbReference type="PANTHER" id="PTHR48081:SF8">
    <property type="entry name" value="ALPHA_BETA HYDROLASE FOLD-3 DOMAIN-CONTAINING PROTEIN-RELATED"/>
    <property type="match status" value="1"/>
</dbReference>
<dbReference type="EMBL" id="CP102294">
    <property type="protein sequence ID" value="UWN56729.1"/>
    <property type="molecule type" value="Genomic_DNA"/>
</dbReference>
<evidence type="ECO:0000313" key="5">
    <source>
        <dbReference type="Proteomes" id="UP001059295"/>
    </source>
</evidence>
<dbReference type="InterPro" id="IPR013094">
    <property type="entry name" value="AB_hydrolase_3"/>
</dbReference>
<evidence type="ECO:0000259" key="3">
    <source>
        <dbReference type="Pfam" id="PF07859"/>
    </source>
</evidence>
<dbReference type="SUPFAM" id="SSF53474">
    <property type="entry name" value="alpha/beta-Hydrolases"/>
    <property type="match status" value="1"/>
</dbReference>
<dbReference type="RefSeq" id="WP_019246875.1">
    <property type="nucleotide sequence ID" value="NZ_CAPH01000023.1"/>
</dbReference>
<dbReference type="GeneID" id="82891813"/>
<organism evidence="4 5">
    <name type="scientific">Alistipes ihumii AP11</name>
    <dbReference type="NCBI Taxonomy" id="1211813"/>
    <lineage>
        <taxon>Bacteria</taxon>
        <taxon>Pseudomonadati</taxon>
        <taxon>Bacteroidota</taxon>
        <taxon>Bacteroidia</taxon>
        <taxon>Bacteroidales</taxon>
        <taxon>Rikenellaceae</taxon>
        <taxon>Alistipes</taxon>
    </lineage>
</organism>
<dbReference type="Proteomes" id="UP001059295">
    <property type="component" value="Chromosome"/>
</dbReference>
<sequence length="347" mass="38238">MNKDVQQAPDFTEDRHLDPLVKEFLKGINAGKPVESLSKEAARQVLSDAQSSVQVDLSGIVESEQTITENGLSVPLTVVRPQGSAGSPPCFVFIHGGGWILGDYPTHRRLVRDLVVASGFPAVFIRYTPSPEAKYPQALDEIYAAVRWIARNGARIGVDGSRMALAGNSVGGNMAIATALRAKREQGPQIKLLLPMWPVANSSFDTASYVRYAKQRFLTDSLMKWMFDQYTTDPQQRREVYVSPLRATDDELRGLPPTYIQVAENDILRDEGEALGRRLSEAGVDATTVRYNGVIHDWGMLNGLAALHQTRALVLSSAAMMQYYLGTDYIGADRSCEEIDFISEQIG</sequence>